<dbReference type="EMBL" id="FNKJ01000003">
    <property type="protein sequence ID" value="SDR24583.1"/>
    <property type="molecule type" value="Genomic_DNA"/>
</dbReference>
<name>A0A1H1HGQ6_9PSED</name>
<sequence>MADLLGVAAQSMLFRMDGESFAKWWAWILGKNIVMRMGFLASR</sequence>
<dbReference type="RefSeq" id="WP_281198509.1">
    <property type="nucleotide sequence ID" value="NZ_FNKJ01000003.1"/>
</dbReference>
<gene>
    <name evidence="1" type="ORF">SAMN04490195_4138</name>
</gene>
<dbReference type="AlphaFoldDB" id="A0A1H1HGQ6"/>
<accession>A0A1H1HGQ6</accession>
<dbReference type="Proteomes" id="UP000199570">
    <property type="component" value="Unassembled WGS sequence"/>
</dbReference>
<protein>
    <submittedName>
        <fullName evidence="1">Uncharacterized protein</fullName>
    </submittedName>
</protein>
<reference evidence="2" key="1">
    <citation type="submission" date="2016-10" db="EMBL/GenBank/DDBJ databases">
        <authorList>
            <person name="Varghese N."/>
            <person name="Submissions S."/>
        </authorList>
    </citation>
    <scope>NUCLEOTIDE SEQUENCE [LARGE SCALE GENOMIC DNA]</scope>
    <source>
        <strain evidence="2">BS3775</strain>
    </source>
</reference>
<evidence type="ECO:0000313" key="2">
    <source>
        <dbReference type="Proteomes" id="UP000199570"/>
    </source>
</evidence>
<proteinExistence type="predicted"/>
<organism evidence="1 2">
    <name type="scientific">Pseudomonas moorei</name>
    <dbReference type="NCBI Taxonomy" id="395599"/>
    <lineage>
        <taxon>Bacteria</taxon>
        <taxon>Pseudomonadati</taxon>
        <taxon>Pseudomonadota</taxon>
        <taxon>Gammaproteobacteria</taxon>
        <taxon>Pseudomonadales</taxon>
        <taxon>Pseudomonadaceae</taxon>
        <taxon>Pseudomonas</taxon>
    </lineage>
</organism>
<evidence type="ECO:0000313" key="1">
    <source>
        <dbReference type="EMBL" id="SDR24583.1"/>
    </source>
</evidence>
<keyword evidence="2" id="KW-1185">Reference proteome</keyword>